<dbReference type="GO" id="GO:0008408">
    <property type="term" value="F:3'-5' exonuclease activity"/>
    <property type="evidence" value="ECO:0007669"/>
    <property type="project" value="TreeGrafter"/>
</dbReference>
<name>A0AAU9RMK4_THLAR</name>
<feature type="region of interest" description="Disordered" evidence="4">
    <location>
        <begin position="94"/>
        <end position="114"/>
    </location>
</feature>
<organism evidence="5 6">
    <name type="scientific">Thlaspi arvense</name>
    <name type="common">Field penny-cress</name>
    <dbReference type="NCBI Taxonomy" id="13288"/>
    <lineage>
        <taxon>Eukaryota</taxon>
        <taxon>Viridiplantae</taxon>
        <taxon>Streptophyta</taxon>
        <taxon>Embryophyta</taxon>
        <taxon>Tracheophyta</taxon>
        <taxon>Spermatophyta</taxon>
        <taxon>Magnoliopsida</taxon>
        <taxon>eudicotyledons</taxon>
        <taxon>Gunneridae</taxon>
        <taxon>Pentapetalae</taxon>
        <taxon>rosids</taxon>
        <taxon>malvids</taxon>
        <taxon>Brassicales</taxon>
        <taxon>Brassicaceae</taxon>
        <taxon>Thlaspideae</taxon>
        <taxon>Thlaspi</taxon>
    </lineage>
</organism>
<dbReference type="PANTHER" id="PTHR30231">
    <property type="entry name" value="DNA POLYMERASE III SUBUNIT EPSILON"/>
    <property type="match status" value="1"/>
</dbReference>
<evidence type="ECO:0000256" key="1">
    <source>
        <dbReference type="ARBA" id="ARBA00022722"/>
    </source>
</evidence>
<reference evidence="5 6" key="1">
    <citation type="submission" date="2022-03" db="EMBL/GenBank/DDBJ databases">
        <authorList>
            <person name="Nunn A."/>
            <person name="Chopra R."/>
            <person name="Nunn A."/>
            <person name="Contreras Garrido A."/>
        </authorList>
    </citation>
    <scope>NUCLEOTIDE SEQUENCE [LARGE SCALE GENOMIC DNA]</scope>
</reference>
<dbReference type="EMBL" id="OU466858">
    <property type="protein sequence ID" value="CAH2046323.1"/>
    <property type="molecule type" value="Genomic_DNA"/>
</dbReference>
<evidence type="ECO:0000313" key="6">
    <source>
        <dbReference type="Proteomes" id="UP000836841"/>
    </source>
</evidence>
<evidence type="ECO:0000256" key="2">
    <source>
        <dbReference type="ARBA" id="ARBA00022801"/>
    </source>
</evidence>
<gene>
    <name evidence="5" type="ORF">TAV2_LOCUS7997</name>
</gene>
<keyword evidence="3" id="KW-0269">Exonuclease</keyword>
<keyword evidence="1" id="KW-0540">Nuclease</keyword>
<keyword evidence="2" id="KW-0378">Hydrolase</keyword>
<dbReference type="AlphaFoldDB" id="A0AAU9RMK4"/>
<sequence length="314" mass="35839">MPIWAGYGILEFRLSKDKRSIFSEIRRNPPEPKRTIDLLGLLTQRFGSRAGDMKLETLAAYFGLGNQTHESGLCQDECRGSQESSHLNELVENSITTSETSSRRRRNISTSPLQSFAYRKTGENSTSKRLLSFVSLKEAQMNLFDMRTLRNEIAPKVVQSDYQSETVASEGFLDIDEISIPSIRATHVPLYDERKIMKLQLFLGDRPLRLHCPCLVVRFGINGKFRIMLGDRTTYFYEDVDRYAVEIHQGEFSGVTQRLISRNPNTDELKAMVSKGTVLEAFLSIEPYDYQQRAGIRLNIKEECTMDLLGSLMV</sequence>
<accession>A0AAU9RMK4</accession>
<dbReference type="Proteomes" id="UP000836841">
    <property type="component" value="Chromosome 2"/>
</dbReference>
<protein>
    <submittedName>
        <fullName evidence="5">Uncharacterized protein</fullName>
    </submittedName>
</protein>
<keyword evidence="6" id="KW-1185">Reference proteome</keyword>
<proteinExistence type="predicted"/>
<dbReference type="PANTHER" id="PTHR30231:SF4">
    <property type="entry name" value="PROTEIN NEN2"/>
    <property type="match status" value="1"/>
</dbReference>
<evidence type="ECO:0000256" key="4">
    <source>
        <dbReference type="SAM" id="MobiDB-lite"/>
    </source>
</evidence>
<evidence type="ECO:0000256" key="3">
    <source>
        <dbReference type="ARBA" id="ARBA00022839"/>
    </source>
</evidence>
<evidence type="ECO:0000313" key="5">
    <source>
        <dbReference type="EMBL" id="CAH2046323.1"/>
    </source>
</evidence>